<reference evidence="3 4" key="1">
    <citation type="submission" date="2015-05" db="EMBL/GenBank/DDBJ databases">
        <authorList>
            <person name="Wang D.B."/>
            <person name="Wang M."/>
        </authorList>
    </citation>
    <scope>NUCLEOTIDE SEQUENCE [LARGE SCALE GENOMIC DNA]</scope>
    <source>
        <strain evidence="3">VL1</strain>
    </source>
</reference>
<organism evidence="3 4">
    <name type="scientific">Verticillium longisporum</name>
    <name type="common">Verticillium dahliae var. longisporum</name>
    <dbReference type="NCBI Taxonomy" id="100787"/>
    <lineage>
        <taxon>Eukaryota</taxon>
        <taxon>Fungi</taxon>
        <taxon>Dikarya</taxon>
        <taxon>Ascomycota</taxon>
        <taxon>Pezizomycotina</taxon>
        <taxon>Sordariomycetes</taxon>
        <taxon>Hypocreomycetidae</taxon>
        <taxon>Glomerellales</taxon>
        <taxon>Plectosphaerellaceae</taxon>
        <taxon>Verticillium</taxon>
    </lineage>
</organism>
<dbReference type="PROSITE" id="PS51363">
    <property type="entry name" value="W2"/>
    <property type="match status" value="1"/>
</dbReference>
<feature type="non-terminal residue" evidence="3">
    <location>
        <position position="129"/>
    </location>
</feature>
<keyword evidence="4" id="KW-1185">Reference proteome</keyword>
<proteinExistence type="predicted"/>
<dbReference type="InterPro" id="IPR003307">
    <property type="entry name" value="W2_domain"/>
</dbReference>
<gene>
    <name evidence="3" type="ORF">BN1708_016545</name>
</gene>
<accession>A0A0G4MQY4</accession>
<feature type="domain" description="W2" evidence="2">
    <location>
        <begin position="1"/>
        <end position="129"/>
    </location>
</feature>
<evidence type="ECO:0000313" key="4">
    <source>
        <dbReference type="Proteomes" id="UP000044602"/>
    </source>
</evidence>
<dbReference type="Proteomes" id="UP000044602">
    <property type="component" value="Unassembled WGS sequence"/>
</dbReference>
<name>A0A0G4MQY4_VERLO</name>
<dbReference type="Pfam" id="PF02020">
    <property type="entry name" value="W2"/>
    <property type="match status" value="1"/>
</dbReference>
<feature type="non-terminal residue" evidence="3">
    <location>
        <position position="1"/>
    </location>
</feature>
<dbReference type="InterPro" id="IPR016024">
    <property type="entry name" value="ARM-type_fold"/>
</dbReference>
<evidence type="ECO:0000313" key="3">
    <source>
        <dbReference type="EMBL" id="CRK36693.1"/>
    </source>
</evidence>
<dbReference type="Gene3D" id="1.25.40.180">
    <property type="match status" value="1"/>
</dbReference>
<keyword evidence="1" id="KW-0396">Initiation factor</keyword>
<protein>
    <recommendedName>
        <fullName evidence="2">W2 domain-containing protein</fullName>
    </recommendedName>
</protein>
<dbReference type="AlphaFoldDB" id="A0A0G4MQY4"/>
<keyword evidence="1" id="KW-0648">Protein biosynthesis</keyword>
<dbReference type="EMBL" id="CVQH01024294">
    <property type="protein sequence ID" value="CRK36693.1"/>
    <property type="molecule type" value="Genomic_DNA"/>
</dbReference>
<dbReference type="SUPFAM" id="SSF48371">
    <property type="entry name" value="ARM repeat"/>
    <property type="match status" value="1"/>
</dbReference>
<evidence type="ECO:0000259" key="2">
    <source>
        <dbReference type="PROSITE" id="PS51363"/>
    </source>
</evidence>
<evidence type="ECO:0000256" key="1">
    <source>
        <dbReference type="ARBA" id="ARBA00022540"/>
    </source>
</evidence>
<sequence length="129" mass="13949">FVTSERHEKALLGGTERLIGSLIGEHPDVLEKVVKILQLYYNHDLLSEDVAVKWGSKASKKYVDLATSKKAPSTSEAEGGEICDASAVAEIICEAARRKDGLAAWDIGEGSVFEGEVFESVLVETGQRV</sequence>
<dbReference type="STRING" id="100787.A0A0G4MQY4"/>